<accession>A0A081BRB1</accession>
<feature type="domain" description="Nitroreductase" evidence="3">
    <location>
        <begin position="66"/>
        <end position="150"/>
    </location>
</feature>
<keyword evidence="2" id="KW-0560">Oxidoreductase</keyword>
<evidence type="ECO:0000256" key="1">
    <source>
        <dbReference type="ARBA" id="ARBA00007118"/>
    </source>
</evidence>
<proteinExistence type="inferred from homology"/>
<sequence length="176" mass="19526">MIASLLQERRSIRKYQQKPLPDDIVAMLQEVALRSPSSRGINPWEFVFITDKAQLAKLAVCKPHGASFLKDAALGIVVCADTRKSDVWIEDCAIAAALLHLAAHSTGLGSCWIQIRQRQYDDAITSEAYIRQTLLLPDYMAVEAILSVGYPDEIKSGHPVSTLEYGKIHLNSYRSA</sequence>
<evidence type="ECO:0000313" key="4">
    <source>
        <dbReference type="EMBL" id="GAK53942.1"/>
    </source>
</evidence>
<feature type="domain" description="Nitroreductase" evidence="3">
    <location>
        <begin position="7"/>
        <end position="59"/>
    </location>
</feature>
<name>A0A081BRB1_9BACT</name>
<evidence type="ECO:0000259" key="3">
    <source>
        <dbReference type="Pfam" id="PF00881"/>
    </source>
</evidence>
<keyword evidence="5" id="KW-1185">Reference proteome</keyword>
<evidence type="ECO:0000256" key="2">
    <source>
        <dbReference type="ARBA" id="ARBA00023002"/>
    </source>
</evidence>
<organism evidence="4">
    <name type="scientific">Candidatus Moduliflexus flocculans</name>
    <dbReference type="NCBI Taxonomy" id="1499966"/>
    <lineage>
        <taxon>Bacteria</taxon>
        <taxon>Candidatus Moduliflexota</taxon>
        <taxon>Candidatus Moduliflexia</taxon>
        <taxon>Candidatus Moduliflexales</taxon>
        <taxon>Candidatus Moduliflexaceae</taxon>
    </lineage>
</organism>
<dbReference type="CDD" id="cd02151">
    <property type="entry name" value="nitroreductase"/>
    <property type="match status" value="1"/>
</dbReference>
<dbReference type="Pfam" id="PF00881">
    <property type="entry name" value="Nitroreductase"/>
    <property type="match status" value="2"/>
</dbReference>
<reference evidence="4" key="1">
    <citation type="journal article" date="2015" name="PeerJ">
        <title>First genomic representation of candidate bacterial phylum KSB3 points to enhanced environmental sensing as a trigger of wastewater bulking.</title>
        <authorList>
            <person name="Sekiguchi Y."/>
            <person name="Ohashi A."/>
            <person name="Parks D.H."/>
            <person name="Yamauchi T."/>
            <person name="Tyson G.W."/>
            <person name="Hugenholtz P."/>
        </authorList>
    </citation>
    <scope>NUCLEOTIDE SEQUENCE [LARGE SCALE GENOMIC DNA]</scope>
</reference>
<dbReference type="STRING" id="1499966.U14_05219"/>
<evidence type="ECO:0000313" key="5">
    <source>
        <dbReference type="Proteomes" id="UP000030700"/>
    </source>
</evidence>
<dbReference type="EMBL" id="DF820460">
    <property type="protein sequence ID" value="GAK53942.1"/>
    <property type="molecule type" value="Genomic_DNA"/>
</dbReference>
<dbReference type="AlphaFoldDB" id="A0A081BRB1"/>
<protein>
    <submittedName>
        <fullName evidence="4">Nitroreductase</fullName>
    </submittedName>
</protein>
<dbReference type="SUPFAM" id="SSF55469">
    <property type="entry name" value="FMN-dependent nitroreductase-like"/>
    <property type="match status" value="1"/>
</dbReference>
<gene>
    <name evidence="4" type="ORF">U14_05219</name>
</gene>
<dbReference type="PANTHER" id="PTHR43673:SF10">
    <property type="entry name" value="NADH DEHYDROGENASE_NAD(P)H NITROREDUCTASE XCC3605-RELATED"/>
    <property type="match status" value="1"/>
</dbReference>
<dbReference type="GO" id="GO:0016491">
    <property type="term" value="F:oxidoreductase activity"/>
    <property type="evidence" value="ECO:0007669"/>
    <property type="project" value="UniProtKB-KW"/>
</dbReference>
<dbReference type="PANTHER" id="PTHR43673">
    <property type="entry name" value="NAD(P)H NITROREDUCTASE YDGI-RELATED"/>
    <property type="match status" value="1"/>
</dbReference>
<dbReference type="Proteomes" id="UP000030700">
    <property type="component" value="Unassembled WGS sequence"/>
</dbReference>
<dbReference type="HOGENOM" id="CLU_070764_7_3_0"/>
<comment type="similarity">
    <text evidence="1">Belongs to the nitroreductase family.</text>
</comment>
<dbReference type="InterPro" id="IPR000415">
    <property type="entry name" value="Nitroreductase-like"/>
</dbReference>
<dbReference type="InterPro" id="IPR029479">
    <property type="entry name" value="Nitroreductase"/>
</dbReference>
<dbReference type="Gene3D" id="3.40.109.10">
    <property type="entry name" value="NADH Oxidase"/>
    <property type="match status" value="1"/>
</dbReference>